<evidence type="ECO:0000256" key="15">
    <source>
        <dbReference type="ARBA" id="ARBA00023180"/>
    </source>
</evidence>
<dbReference type="InterPro" id="IPR045357">
    <property type="entry name" value="Aminopeptidase_N-like_N"/>
</dbReference>
<reference evidence="25" key="1">
    <citation type="submission" date="2025-08" db="UniProtKB">
        <authorList>
            <consortium name="RefSeq"/>
        </authorList>
    </citation>
    <scope>IDENTIFICATION</scope>
</reference>
<dbReference type="PANTHER" id="PTHR11533:SF31">
    <property type="entry name" value="AMINOPEPTIDASE Q"/>
    <property type="match status" value="1"/>
</dbReference>
<dbReference type="InterPro" id="IPR050344">
    <property type="entry name" value="Peptidase_M1_aminopeptidases"/>
</dbReference>
<feature type="binding site" evidence="17">
    <location>
        <position position="408"/>
    </location>
    <ligand>
        <name>Zn(2+)</name>
        <dbReference type="ChEBI" id="CHEBI:29105"/>
        <note>catalytic</note>
    </ligand>
</feature>
<feature type="binding site" evidence="17">
    <location>
        <position position="404"/>
    </location>
    <ligand>
        <name>Zn(2+)</name>
        <dbReference type="ChEBI" id="CHEBI:29105"/>
        <note>catalytic</note>
    </ligand>
</feature>
<keyword evidence="14" id="KW-1015">Disulfide bond</keyword>
<feature type="region of interest" description="Disordered" evidence="20">
    <location>
        <begin position="64"/>
        <end position="90"/>
    </location>
</feature>
<dbReference type="GO" id="GO:0070006">
    <property type="term" value="F:metalloaminopeptidase activity"/>
    <property type="evidence" value="ECO:0007669"/>
    <property type="project" value="TreeGrafter"/>
</dbReference>
<dbReference type="SUPFAM" id="SSF55486">
    <property type="entry name" value="Metalloproteases ('zincins'), catalytic domain"/>
    <property type="match status" value="1"/>
</dbReference>
<comment type="similarity">
    <text evidence="3 19">Belongs to the peptidase M1 family.</text>
</comment>
<evidence type="ECO:0000313" key="24">
    <source>
        <dbReference type="Proteomes" id="UP000515156"/>
    </source>
</evidence>
<evidence type="ECO:0000256" key="8">
    <source>
        <dbReference type="ARBA" id="ARBA00022801"/>
    </source>
</evidence>
<evidence type="ECO:0000256" key="2">
    <source>
        <dbReference type="ARBA" id="ARBA00004606"/>
    </source>
</evidence>
<dbReference type="Gene3D" id="1.10.390.10">
    <property type="entry name" value="Neutral Protease Domain 2"/>
    <property type="match status" value="1"/>
</dbReference>
<evidence type="ECO:0000256" key="10">
    <source>
        <dbReference type="ARBA" id="ARBA00022968"/>
    </source>
</evidence>
<comment type="subcellular location">
    <subcellularLocation>
        <location evidence="1">Cell membrane</location>
    </subcellularLocation>
    <subcellularLocation>
        <location evidence="2">Membrane</location>
        <topology evidence="2">Single-pass type II membrane protein</topology>
    </subcellularLocation>
</comment>
<feature type="domain" description="Peptidase M1 membrane alanine aminopeptidase" evidence="21">
    <location>
        <begin position="332"/>
        <end position="560"/>
    </location>
</feature>
<dbReference type="PRINTS" id="PR00756">
    <property type="entry name" value="ALADIPTASE"/>
</dbReference>
<keyword evidence="9 17" id="KW-0862">Zinc</keyword>
<dbReference type="Pfam" id="PF11838">
    <property type="entry name" value="ERAP1_C"/>
    <property type="match status" value="1"/>
</dbReference>
<dbReference type="GO" id="GO:0006508">
    <property type="term" value="P:proteolysis"/>
    <property type="evidence" value="ECO:0007669"/>
    <property type="project" value="UniProtKB-KW"/>
</dbReference>
<gene>
    <name evidence="25" type="primary">LVRN</name>
</gene>
<feature type="domain" description="ERAP1-like C-terminal" evidence="22">
    <location>
        <begin position="634"/>
        <end position="954"/>
    </location>
</feature>
<feature type="active site" description="Proton acceptor" evidence="16">
    <location>
        <position position="405"/>
    </location>
</feature>
<dbReference type="InParanoid" id="A0A6P7XGI3"/>
<keyword evidence="11" id="KW-1133">Transmembrane helix</keyword>
<dbReference type="FunFam" id="2.60.40.1730:FF:000001">
    <property type="entry name" value="Leucyl-cystinyl aminopeptidase"/>
    <property type="match status" value="1"/>
</dbReference>
<evidence type="ECO:0000256" key="5">
    <source>
        <dbReference type="ARBA" id="ARBA00022670"/>
    </source>
</evidence>
<dbReference type="AlphaFoldDB" id="A0A6P7XGI3"/>
<dbReference type="EC" id="3.4.11.-" evidence="19"/>
<evidence type="ECO:0000256" key="13">
    <source>
        <dbReference type="ARBA" id="ARBA00023136"/>
    </source>
</evidence>
<dbReference type="OrthoDB" id="510539at2759"/>
<evidence type="ECO:0000256" key="4">
    <source>
        <dbReference type="ARBA" id="ARBA00022475"/>
    </source>
</evidence>
<evidence type="ECO:0000256" key="20">
    <source>
        <dbReference type="SAM" id="MobiDB-lite"/>
    </source>
</evidence>
<dbReference type="GO" id="GO:0005886">
    <property type="term" value="C:plasma membrane"/>
    <property type="evidence" value="ECO:0007669"/>
    <property type="project" value="UniProtKB-SubCell"/>
</dbReference>
<dbReference type="GO" id="GO:0042277">
    <property type="term" value="F:peptide binding"/>
    <property type="evidence" value="ECO:0007669"/>
    <property type="project" value="TreeGrafter"/>
</dbReference>
<dbReference type="RefSeq" id="XP_030049369.1">
    <property type="nucleotide sequence ID" value="XM_030193509.1"/>
</dbReference>
<evidence type="ECO:0000256" key="12">
    <source>
        <dbReference type="ARBA" id="ARBA00023049"/>
    </source>
</evidence>
<keyword evidence="24" id="KW-1185">Reference proteome</keyword>
<evidence type="ECO:0000256" key="1">
    <source>
        <dbReference type="ARBA" id="ARBA00004236"/>
    </source>
</evidence>
<dbReference type="FunFam" id="1.25.50.20:FF:000001">
    <property type="entry name" value="Aminopeptidase"/>
    <property type="match status" value="1"/>
</dbReference>
<evidence type="ECO:0000259" key="22">
    <source>
        <dbReference type="Pfam" id="PF11838"/>
    </source>
</evidence>
<dbReference type="FunCoup" id="A0A6P7XGI3">
    <property type="interactions" value="106"/>
</dbReference>
<proteinExistence type="inferred from homology"/>
<sequence>MGPTSSASGFYLSRATAALLALFLAALLLALTVLATLYARARLEAADPGSGAAAAASAAAVVEAHEPRSSPAPTVSANPDPSTRPGIWDNPRLPPSLFPVNYQLELWPLLEPDDEGRHHLSGQVNISARCAEDTDTVLLHSHKLNYSRAAVLVPPSGDGNSGGVTVRELWLAEEHQYVVLELREPLRAGLLYELQLDFTGFLSDDLTGLFVSYYEDFGDNKTLIASQLEPTFARSVYPCFDEPAMKATFNVRLVHPPDYVALSNMPAIATSEWEDTNGSKWTVTTFNTTLKMSTYITAFVVCDFDYVSRTIRGNEIRIWARKEVVKIGSVDFALNITGPIFLYLEELLNVSYPLTKTDIVALPNFGAGAMENWGLMTFQETSLVYNPSQKFSNTKALICLIISHEIGHQWFGNLVTMKWWNDIWLNEGFATYTEYLGASYIDPRLKLNELFLLYSLQTMFARDDFVANRPLSVKKEEIRLTTHIVPLFNMFTYIKGASFVRMISGFLTERLFTKGLSSYLKKFSFSNVDQEDLWSHLQTVIDEQNEIQLPTSLKNIMDTWTWGKGIPILTLNTSTGFLTEKQFYPVQDKQNTADNHTWIVPVSWIKNGYEQPLIWLDNRSKVFPEMQLSSEHEWIILNVNVTGYYRTNYDQLNWDRLALQLEKDPKAIPVANRVQLIDDAFTMAMYGYIEIETALSITKYLAKEEEIIVWYTVLKIMLNFGNFMSHKSLPLLKKYILKRISPIYHYYESLIQGDFDTTADDFFVQTTLETIIREACAFGLQDCLQLATDLYQRWMKDPSNNKIPLSIRRPIYCYGIAMGSEKEWEFAWEMYKKSSSNKQKNDLIYGLSCTREPWLLYRYLQNALGVSDFVAVDIFSSVARNEIGRFIAWEFMTANWEQINSQFEEYDSIYNSVLRVIIERVSTDLQFQEVKMFINIALDEAHKVVVIEQLENARNIRMQWRNKVDTTVYEWLRKNTVDSEL</sequence>
<evidence type="ECO:0000256" key="7">
    <source>
        <dbReference type="ARBA" id="ARBA00022723"/>
    </source>
</evidence>
<evidence type="ECO:0000256" key="11">
    <source>
        <dbReference type="ARBA" id="ARBA00022989"/>
    </source>
</evidence>
<evidence type="ECO:0000256" key="3">
    <source>
        <dbReference type="ARBA" id="ARBA00010136"/>
    </source>
</evidence>
<dbReference type="FunFam" id="1.10.390.10:FF:000016">
    <property type="entry name" value="Glutamyl aminopeptidase"/>
    <property type="match status" value="1"/>
</dbReference>
<dbReference type="InterPro" id="IPR027268">
    <property type="entry name" value="Peptidase_M4/M1_CTD_sf"/>
</dbReference>
<dbReference type="GeneID" id="115463208"/>
<dbReference type="InterPro" id="IPR001930">
    <property type="entry name" value="Peptidase_M1"/>
</dbReference>
<evidence type="ECO:0000256" key="6">
    <source>
        <dbReference type="ARBA" id="ARBA00022692"/>
    </source>
</evidence>
<evidence type="ECO:0000256" key="16">
    <source>
        <dbReference type="PIRSR" id="PIRSR634016-1"/>
    </source>
</evidence>
<evidence type="ECO:0000256" key="18">
    <source>
        <dbReference type="PIRSR" id="PIRSR634016-4"/>
    </source>
</evidence>
<keyword evidence="12 19" id="KW-0482">Metalloprotease</keyword>
<dbReference type="PANTHER" id="PTHR11533">
    <property type="entry name" value="PROTEASE M1 ZINC METALLOPROTEASE"/>
    <property type="match status" value="1"/>
</dbReference>
<keyword evidence="4" id="KW-1003">Cell membrane</keyword>
<dbReference type="Pfam" id="PF17900">
    <property type="entry name" value="Peptidase_M1_N"/>
    <property type="match status" value="1"/>
</dbReference>
<keyword evidence="7 17" id="KW-0479">Metal-binding</keyword>
<dbReference type="CTD" id="206338"/>
<name>A0A6P7XGI3_9AMPH</name>
<keyword evidence="8 19" id="KW-0378">Hydrolase</keyword>
<keyword evidence="10" id="KW-0735">Signal-anchor</keyword>
<dbReference type="InterPro" id="IPR014782">
    <property type="entry name" value="Peptidase_M1_dom"/>
</dbReference>
<dbReference type="InterPro" id="IPR034016">
    <property type="entry name" value="M1_APN-typ"/>
</dbReference>
<evidence type="ECO:0000313" key="25">
    <source>
        <dbReference type="RefSeq" id="XP_030049369.1"/>
    </source>
</evidence>
<dbReference type="InterPro" id="IPR024571">
    <property type="entry name" value="ERAP1-like_C_dom"/>
</dbReference>
<dbReference type="GO" id="GO:0005737">
    <property type="term" value="C:cytoplasm"/>
    <property type="evidence" value="ECO:0007669"/>
    <property type="project" value="TreeGrafter"/>
</dbReference>
<comment type="cofactor">
    <cofactor evidence="17 19">
        <name>Zn(2+)</name>
        <dbReference type="ChEBI" id="CHEBI:29105"/>
    </cofactor>
    <text evidence="17 19">Binds 1 zinc ion per subunit.</text>
</comment>
<dbReference type="Gene3D" id="2.60.40.1910">
    <property type="match status" value="1"/>
</dbReference>
<dbReference type="KEGG" id="muo:115463208"/>
<evidence type="ECO:0000259" key="21">
    <source>
        <dbReference type="Pfam" id="PF01433"/>
    </source>
</evidence>
<organism evidence="24 25">
    <name type="scientific">Microcaecilia unicolor</name>
    <dbReference type="NCBI Taxonomy" id="1415580"/>
    <lineage>
        <taxon>Eukaryota</taxon>
        <taxon>Metazoa</taxon>
        <taxon>Chordata</taxon>
        <taxon>Craniata</taxon>
        <taxon>Vertebrata</taxon>
        <taxon>Euteleostomi</taxon>
        <taxon>Amphibia</taxon>
        <taxon>Gymnophiona</taxon>
        <taxon>Siphonopidae</taxon>
        <taxon>Microcaecilia</taxon>
    </lineage>
</organism>
<dbReference type="GO" id="GO:0008270">
    <property type="term" value="F:zinc ion binding"/>
    <property type="evidence" value="ECO:0007669"/>
    <property type="project" value="UniProtKB-UniRule"/>
</dbReference>
<keyword evidence="13" id="KW-0472">Membrane</keyword>
<dbReference type="InterPro" id="IPR042097">
    <property type="entry name" value="Aminopeptidase_N-like_N_sf"/>
</dbReference>
<accession>A0A6P7XGI3</accession>
<keyword evidence="5 19" id="KW-0645">Protease</keyword>
<evidence type="ECO:0000256" key="14">
    <source>
        <dbReference type="ARBA" id="ARBA00023157"/>
    </source>
</evidence>
<dbReference type="SUPFAM" id="SSF63737">
    <property type="entry name" value="Leukotriene A4 hydrolase N-terminal domain"/>
    <property type="match status" value="1"/>
</dbReference>
<evidence type="ECO:0000256" key="17">
    <source>
        <dbReference type="PIRSR" id="PIRSR634016-3"/>
    </source>
</evidence>
<evidence type="ECO:0000256" key="9">
    <source>
        <dbReference type="ARBA" id="ARBA00022833"/>
    </source>
</evidence>
<keyword evidence="6" id="KW-0812">Transmembrane</keyword>
<dbReference type="Gene3D" id="2.60.40.1730">
    <property type="entry name" value="tricorn interacting facor f3 domain"/>
    <property type="match status" value="1"/>
</dbReference>
<feature type="compositionally biased region" description="Polar residues" evidence="20">
    <location>
        <begin position="71"/>
        <end position="81"/>
    </location>
</feature>
<feature type="binding site" evidence="17">
    <location>
        <position position="427"/>
    </location>
    <ligand>
        <name>Zn(2+)</name>
        <dbReference type="ChEBI" id="CHEBI:29105"/>
        <note>catalytic</note>
    </ligand>
</feature>
<feature type="site" description="Transition state stabilizer" evidence="18">
    <location>
        <position position="493"/>
    </location>
</feature>
<keyword evidence="19 25" id="KW-0031">Aminopeptidase</keyword>
<dbReference type="Proteomes" id="UP000515156">
    <property type="component" value="Chromosome 2"/>
</dbReference>
<dbReference type="GO" id="GO:0005615">
    <property type="term" value="C:extracellular space"/>
    <property type="evidence" value="ECO:0007669"/>
    <property type="project" value="TreeGrafter"/>
</dbReference>
<keyword evidence="15" id="KW-0325">Glycoprotein</keyword>
<evidence type="ECO:0000259" key="23">
    <source>
        <dbReference type="Pfam" id="PF17900"/>
    </source>
</evidence>
<dbReference type="CDD" id="cd09601">
    <property type="entry name" value="M1_APN-Q_like"/>
    <property type="match status" value="1"/>
</dbReference>
<dbReference type="Gene3D" id="1.25.50.20">
    <property type="match status" value="1"/>
</dbReference>
<dbReference type="Pfam" id="PF01433">
    <property type="entry name" value="Peptidase_M1"/>
    <property type="match status" value="1"/>
</dbReference>
<protein>
    <recommendedName>
        <fullName evidence="19">Aminopeptidase</fullName>
        <ecNumber evidence="19">3.4.11.-</ecNumber>
    </recommendedName>
</protein>
<evidence type="ECO:0000256" key="19">
    <source>
        <dbReference type="RuleBase" id="RU364040"/>
    </source>
</evidence>
<dbReference type="GO" id="GO:0043171">
    <property type="term" value="P:peptide catabolic process"/>
    <property type="evidence" value="ECO:0007669"/>
    <property type="project" value="TreeGrafter"/>
</dbReference>
<feature type="domain" description="Aminopeptidase N-like N-terminal" evidence="23">
    <location>
        <begin position="99"/>
        <end position="296"/>
    </location>
</feature>